<evidence type="ECO:0000256" key="1">
    <source>
        <dbReference type="SAM" id="MobiDB-lite"/>
    </source>
</evidence>
<accession>A0A5C2RZG2</accession>
<evidence type="ECO:0000313" key="3">
    <source>
        <dbReference type="Proteomes" id="UP000313359"/>
    </source>
</evidence>
<dbReference type="Proteomes" id="UP000313359">
    <property type="component" value="Unassembled WGS sequence"/>
</dbReference>
<name>A0A5C2RZG2_9APHY</name>
<feature type="compositionally biased region" description="Low complexity" evidence="1">
    <location>
        <begin position="54"/>
        <end position="65"/>
    </location>
</feature>
<keyword evidence="3" id="KW-1185">Reference proteome</keyword>
<proteinExistence type="predicted"/>
<dbReference type="EMBL" id="ML122288">
    <property type="protein sequence ID" value="RPD56368.1"/>
    <property type="molecule type" value="Genomic_DNA"/>
</dbReference>
<organism evidence="2 3">
    <name type="scientific">Lentinus tigrinus ALCF2SS1-6</name>
    <dbReference type="NCBI Taxonomy" id="1328759"/>
    <lineage>
        <taxon>Eukaryota</taxon>
        <taxon>Fungi</taxon>
        <taxon>Dikarya</taxon>
        <taxon>Basidiomycota</taxon>
        <taxon>Agaricomycotina</taxon>
        <taxon>Agaricomycetes</taxon>
        <taxon>Polyporales</taxon>
        <taxon>Polyporaceae</taxon>
        <taxon>Lentinus</taxon>
    </lineage>
</organism>
<sequence>MWRWHLLTLSLKPYLPLRIARRDPQASPRREPSMHHSAFRAKVRDPTVLQLQIPPGSNSSGPTPNEQEEAGLTRTSRPRTHPAPTYSIGAHPLKAFSKLELRDIGTGVSSILHTHAKGPIHSTDCEEHSPQVSRGKTSRYLRAPSKPAGPLPIRTVGSSAPQ</sequence>
<gene>
    <name evidence="2" type="ORF">L227DRAFT_257429</name>
</gene>
<feature type="region of interest" description="Disordered" evidence="1">
    <location>
        <begin position="22"/>
        <end position="91"/>
    </location>
</feature>
<feature type="region of interest" description="Disordered" evidence="1">
    <location>
        <begin position="117"/>
        <end position="162"/>
    </location>
</feature>
<dbReference type="AlphaFoldDB" id="A0A5C2RZG2"/>
<reference evidence="2" key="1">
    <citation type="journal article" date="2018" name="Genome Biol. Evol.">
        <title>Genomics and development of Lentinus tigrinus, a white-rot wood-decaying mushroom with dimorphic fruiting bodies.</title>
        <authorList>
            <person name="Wu B."/>
            <person name="Xu Z."/>
            <person name="Knudson A."/>
            <person name="Carlson A."/>
            <person name="Chen N."/>
            <person name="Kovaka S."/>
            <person name="LaButti K."/>
            <person name="Lipzen A."/>
            <person name="Pennachio C."/>
            <person name="Riley R."/>
            <person name="Schakwitz W."/>
            <person name="Umezawa K."/>
            <person name="Ohm R.A."/>
            <person name="Grigoriev I.V."/>
            <person name="Nagy L.G."/>
            <person name="Gibbons J."/>
            <person name="Hibbett D."/>
        </authorList>
    </citation>
    <scope>NUCLEOTIDE SEQUENCE [LARGE SCALE GENOMIC DNA]</scope>
    <source>
        <strain evidence="2">ALCF2SS1-6</strain>
    </source>
</reference>
<feature type="compositionally biased region" description="Basic and acidic residues" evidence="1">
    <location>
        <begin position="22"/>
        <end position="34"/>
    </location>
</feature>
<protein>
    <submittedName>
        <fullName evidence="2">Uncharacterized protein</fullName>
    </submittedName>
</protein>
<evidence type="ECO:0000313" key="2">
    <source>
        <dbReference type="EMBL" id="RPD56368.1"/>
    </source>
</evidence>